<evidence type="ECO:0000313" key="2">
    <source>
        <dbReference type="EMBL" id="KAI4542609.1"/>
    </source>
</evidence>
<evidence type="ECO:0000256" key="1">
    <source>
        <dbReference type="SAM" id="MobiDB-lite"/>
    </source>
</evidence>
<feature type="region of interest" description="Disordered" evidence="1">
    <location>
        <begin position="68"/>
        <end position="116"/>
    </location>
</feature>
<name>A0AAD4UDB2_OVIAM</name>
<accession>A0AAD4UDB2</accession>
<proteinExistence type="predicted"/>
<gene>
    <name evidence="2" type="ORF">MG293_007988</name>
</gene>
<sequence length="147" mass="16721">MEGDGEPSRETVLHYRHLGLEIPSFRSQDIKFSSEPCKSEAQPLLEDKFGEVMSISEQNLRRISISVKGRRKKEQWRAPCLQRNARGAQSPPPAGAHAEQTGERKRKNQPTTGKPQRRVVIIESYGFFRFAFSGEDVRSETPNLLLI</sequence>
<reference evidence="2" key="1">
    <citation type="submission" date="2022-03" db="EMBL/GenBank/DDBJ databases">
        <title>Genomic analyses of argali, domestic sheep and their hybrids provide insights into chromosomal evolution, heterosis and genetic basis of agronomic traits.</title>
        <authorList>
            <person name="Li M."/>
        </authorList>
    </citation>
    <scope>NUCLEOTIDE SEQUENCE</scope>
    <source>
        <strain evidence="2">CAU-MHL-2022a</strain>
        <tissue evidence="2">Skin</tissue>
    </source>
</reference>
<keyword evidence="3" id="KW-1185">Reference proteome</keyword>
<organism evidence="2 3">
    <name type="scientific">Ovis ammon polii</name>
    <dbReference type="NCBI Taxonomy" id="230172"/>
    <lineage>
        <taxon>Eukaryota</taxon>
        <taxon>Metazoa</taxon>
        <taxon>Chordata</taxon>
        <taxon>Craniata</taxon>
        <taxon>Vertebrata</taxon>
        <taxon>Euteleostomi</taxon>
        <taxon>Mammalia</taxon>
        <taxon>Eutheria</taxon>
        <taxon>Laurasiatheria</taxon>
        <taxon>Artiodactyla</taxon>
        <taxon>Ruminantia</taxon>
        <taxon>Pecora</taxon>
        <taxon>Bovidae</taxon>
        <taxon>Caprinae</taxon>
        <taxon>Ovis</taxon>
    </lineage>
</organism>
<comment type="caution">
    <text evidence="2">The sequence shown here is derived from an EMBL/GenBank/DDBJ whole genome shotgun (WGS) entry which is preliminary data.</text>
</comment>
<dbReference type="Proteomes" id="UP001214576">
    <property type="component" value="Unassembled WGS sequence"/>
</dbReference>
<dbReference type="AlphaFoldDB" id="A0AAD4UDB2"/>
<dbReference type="EMBL" id="JAKZEL010000007">
    <property type="protein sequence ID" value="KAI4542609.1"/>
    <property type="molecule type" value="Genomic_DNA"/>
</dbReference>
<evidence type="ECO:0000313" key="3">
    <source>
        <dbReference type="Proteomes" id="UP001214576"/>
    </source>
</evidence>
<protein>
    <submittedName>
        <fullName evidence="2">Uncharacterized protein</fullName>
    </submittedName>
</protein>